<dbReference type="GeneID" id="9581896"/>
<dbReference type="PANTHER" id="PTHR24096:SF267">
    <property type="entry name" value="MALONATE--COA LIGASE ACSF3, MITOCHONDRIAL"/>
    <property type="match status" value="1"/>
</dbReference>
<comment type="caution">
    <text evidence="3">The sequence shown here is derived from an EMBL/GenBank/DDBJ whole genome shotgun (WGS) entry which is preliminary data.</text>
</comment>
<dbReference type="Gene3D" id="3.40.50.12780">
    <property type="entry name" value="N-terminal domain of ligase-like"/>
    <property type="match status" value="1"/>
</dbReference>
<dbReference type="EMBL" id="ACYE01000011">
    <property type="protein sequence ID" value="EFE45046.1"/>
    <property type="molecule type" value="Genomic_DNA"/>
</dbReference>
<dbReference type="Gene3D" id="3.30.300.30">
    <property type="match status" value="1"/>
</dbReference>
<organism evidence="3 4">
    <name type="scientific">Trichophyton verrucosum (strain HKI 0517)</name>
    <dbReference type="NCBI Taxonomy" id="663202"/>
    <lineage>
        <taxon>Eukaryota</taxon>
        <taxon>Fungi</taxon>
        <taxon>Dikarya</taxon>
        <taxon>Ascomycota</taxon>
        <taxon>Pezizomycotina</taxon>
        <taxon>Eurotiomycetes</taxon>
        <taxon>Eurotiomycetidae</taxon>
        <taxon>Onygenales</taxon>
        <taxon>Arthrodermataceae</taxon>
        <taxon>Trichophyton</taxon>
    </lineage>
</organism>
<dbReference type="InterPro" id="IPR045851">
    <property type="entry name" value="AMP-bd_C_sf"/>
</dbReference>
<protein>
    <submittedName>
        <fullName evidence="3">AMP-binding enzyme, putative</fullName>
    </submittedName>
</protein>
<dbReference type="CDD" id="cd04433">
    <property type="entry name" value="AFD_class_I"/>
    <property type="match status" value="1"/>
</dbReference>
<dbReference type="InterPro" id="IPR000873">
    <property type="entry name" value="AMP-dep_synth/lig_dom"/>
</dbReference>
<dbReference type="HOGENOM" id="CLU_000022_59_11_1"/>
<keyword evidence="1" id="KW-0472">Membrane</keyword>
<dbReference type="OrthoDB" id="6614653at2759"/>
<evidence type="ECO:0000313" key="4">
    <source>
        <dbReference type="Proteomes" id="UP000008383"/>
    </source>
</evidence>
<dbReference type="GO" id="GO:0031957">
    <property type="term" value="F:very long-chain fatty acid-CoA ligase activity"/>
    <property type="evidence" value="ECO:0007669"/>
    <property type="project" value="TreeGrafter"/>
</dbReference>
<dbReference type="InterPro" id="IPR042099">
    <property type="entry name" value="ANL_N_sf"/>
</dbReference>
<feature type="domain" description="AMP-dependent synthetase/ligase" evidence="2">
    <location>
        <begin position="67"/>
        <end position="393"/>
    </location>
</feature>
<dbReference type="Pfam" id="PF00501">
    <property type="entry name" value="AMP-binding"/>
    <property type="match status" value="1"/>
</dbReference>
<dbReference type="SUPFAM" id="SSF56801">
    <property type="entry name" value="Acetyl-CoA synthetase-like"/>
    <property type="match status" value="1"/>
</dbReference>
<proteinExistence type="predicted"/>
<dbReference type="GO" id="GO:0006633">
    <property type="term" value="P:fatty acid biosynthetic process"/>
    <property type="evidence" value="ECO:0007669"/>
    <property type="project" value="TreeGrafter"/>
</dbReference>
<dbReference type="Proteomes" id="UP000008383">
    <property type="component" value="Unassembled WGS sequence"/>
</dbReference>
<evidence type="ECO:0000259" key="2">
    <source>
        <dbReference type="Pfam" id="PF00501"/>
    </source>
</evidence>
<keyword evidence="1" id="KW-1133">Transmembrane helix</keyword>
<dbReference type="InterPro" id="IPR020845">
    <property type="entry name" value="AMP-binding_CS"/>
</dbReference>
<evidence type="ECO:0000256" key="1">
    <source>
        <dbReference type="SAM" id="Phobius"/>
    </source>
</evidence>
<gene>
    <name evidence="3" type="ORF">TRV_00180</name>
</gene>
<sequence>MTEIETLPQRDRALPNEPFFGKLLGLLQLGDDHVAIDDPYSGIKASASQFVNDVLATRAAVRRTAPAGMLDQHGMVYEQKPYILLLAPCSYRYFVGFFAILALGAAVVPLSANVSVDEATRFKNKSEATCLVFAANLESKALEIQQSTSLGLVPISFAADTTDGEHACHIDITINEGLTIEPTRPSLVLGTSGSTGPPKGVVLTRDFFNIPMPDGGPDDVFITMITAMNWIGGVWPPTKLLLNGVRIEIFDSQPSRPEVAWKRLRQGGVTFLMAHSNVWMSMMKYYINELSSLSPAELEPYRHGARDVKLAMAGAIPIFPPVLKFWREIFGHPLMNLYSAAEMGGCGLRTAADVEEDVERSVGTPYGQLEVKLSEGDHGELLIKGPTVVSHYLGDPKATEDVFDAEGFYKTGDRGHIANGVYIIDGRLKHDFIKHHAYKVPIPELEMQLLRLHYVDEAYAVPAPEASVGEHIAVVVRLKPEAEGEGLTLAKLREDLLSGSSLPVGYLPTVLRVLGRGETIPRSYTDKPLRKQIVTKFFLGPGGTVEQGNLEIEVWESKVIPSARDFDQGSDRRLTTASI</sequence>
<dbReference type="AlphaFoldDB" id="D4CZD8"/>
<dbReference type="KEGG" id="tve:TRV_00180"/>
<dbReference type="PROSITE" id="PS00455">
    <property type="entry name" value="AMP_BINDING"/>
    <property type="match status" value="1"/>
</dbReference>
<reference evidence="4" key="1">
    <citation type="journal article" date="2011" name="Genome Biol.">
        <title>Comparative and functional genomics provide insights into the pathogenicity of dermatophytic fungi.</title>
        <authorList>
            <person name="Burmester A."/>
            <person name="Shelest E."/>
            <person name="Gloeckner G."/>
            <person name="Heddergott C."/>
            <person name="Schindler S."/>
            <person name="Staib P."/>
            <person name="Heidel A."/>
            <person name="Felder M."/>
            <person name="Petzold A."/>
            <person name="Szafranski K."/>
            <person name="Feuermann M."/>
            <person name="Pedruzzi I."/>
            <person name="Priebe S."/>
            <person name="Groth M."/>
            <person name="Winkler R."/>
            <person name="Li W."/>
            <person name="Kniemeyer O."/>
            <person name="Schroeckh V."/>
            <person name="Hertweck C."/>
            <person name="Hube B."/>
            <person name="White T.C."/>
            <person name="Platzer M."/>
            <person name="Guthke R."/>
            <person name="Heitman J."/>
            <person name="Woestemeyer J."/>
            <person name="Zipfel P.F."/>
            <person name="Monod M."/>
            <person name="Brakhage A.A."/>
        </authorList>
    </citation>
    <scope>NUCLEOTIDE SEQUENCE [LARGE SCALE GENOMIC DNA]</scope>
    <source>
        <strain evidence="4">HKI 0517</strain>
    </source>
</reference>
<dbReference type="RefSeq" id="XP_003025657.1">
    <property type="nucleotide sequence ID" value="XM_003025611.1"/>
</dbReference>
<dbReference type="PANTHER" id="PTHR24096">
    <property type="entry name" value="LONG-CHAIN-FATTY-ACID--COA LIGASE"/>
    <property type="match status" value="1"/>
</dbReference>
<evidence type="ECO:0000313" key="3">
    <source>
        <dbReference type="EMBL" id="EFE45046.1"/>
    </source>
</evidence>
<keyword evidence="4" id="KW-1185">Reference proteome</keyword>
<feature type="transmembrane region" description="Helical" evidence="1">
    <location>
        <begin position="93"/>
        <end position="112"/>
    </location>
</feature>
<accession>D4CZD8</accession>
<keyword evidence="1" id="KW-0812">Transmembrane</keyword>
<name>D4CZD8_TRIVH</name>